<keyword evidence="3 6" id="KW-0547">Nucleotide-binding</keyword>
<evidence type="ECO:0000256" key="5">
    <source>
        <dbReference type="ARBA" id="ARBA00022840"/>
    </source>
</evidence>
<evidence type="ECO:0000256" key="4">
    <source>
        <dbReference type="ARBA" id="ARBA00022777"/>
    </source>
</evidence>
<gene>
    <name evidence="8" type="ORF">TRFO_27194</name>
</gene>
<feature type="domain" description="DAGKc" evidence="7">
    <location>
        <begin position="29"/>
        <end position="169"/>
    </location>
</feature>
<evidence type="ECO:0000313" key="8">
    <source>
        <dbReference type="EMBL" id="OHT05178.1"/>
    </source>
</evidence>
<dbReference type="SMART" id="SM00046">
    <property type="entry name" value="DAGKc"/>
    <property type="match status" value="1"/>
</dbReference>
<dbReference type="GO" id="GO:0004143">
    <property type="term" value="F:ATP-dependent diacylglycerol kinase activity"/>
    <property type="evidence" value="ECO:0007669"/>
    <property type="project" value="UniProtKB-EC"/>
</dbReference>
<sequence length="361" mass="40520">MTEEPLKESYTGYEEEENLEIAVDEPIPPTEKPLILFVNPKSGGGLGQKLVSKIQSSKNIYIVLLPEEQNSWPEKYQSIINAPNLRVCAAGGDGTVNWVITLLKKYYTGQFIPPLAVIPFGTGNDMSRSLKWGKGMKQSSINRIGRKIEKMLTSDQIENIDVWNLEIEIEGSEPKNYQMLNYFSIGVDAAIALNYEELRQKQKPKSQFESLCLYVPAGSKVLGKESKIKDYMHISLFGENDEDVSNIHEIDVQPNERTFVLQSTLTMYGGKIDWTGKQKPSMSDGKLEVKFYKGVTQLTMCQMGLAHCRSHGQAKGASLRTDGPCCFQVDGESQKLEAPALFTITKLFNYPFILPVKLSRK</sequence>
<evidence type="ECO:0000256" key="3">
    <source>
        <dbReference type="ARBA" id="ARBA00022741"/>
    </source>
</evidence>
<dbReference type="SMART" id="SM00045">
    <property type="entry name" value="DAGKa"/>
    <property type="match status" value="1"/>
</dbReference>
<dbReference type="Proteomes" id="UP000179807">
    <property type="component" value="Unassembled WGS sequence"/>
</dbReference>
<dbReference type="InterPro" id="IPR037607">
    <property type="entry name" value="DGK"/>
</dbReference>
<evidence type="ECO:0000313" key="9">
    <source>
        <dbReference type="Proteomes" id="UP000179807"/>
    </source>
</evidence>
<dbReference type="PROSITE" id="PS50146">
    <property type="entry name" value="DAGK"/>
    <property type="match status" value="1"/>
</dbReference>
<proteinExistence type="inferred from homology"/>
<dbReference type="RefSeq" id="XP_068358314.1">
    <property type="nucleotide sequence ID" value="XM_068505389.1"/>
</dbReference>
<dbReference type="VEuPathDB" id="TrichDB:TRFO_27194"/>
<dbReference type="InterPro" id="IPR001206">
    <property type="entry name" value="Diacylglycerol_kinase_cat_dom"/>
</dbReference>
<organism evidence="8 9">
    <name type="scientific">Tritrichomonas foetus</name>
    <dbReference type="NCBI Taxonomy" id="1144522"/>
    <lineage>
        <taxon>Eukaryota</taxon>
        <taxon>Metamonada</taxon>
        <taxon>Parabasalia</taxon>
        <taxon>Tritrichomonadida</taxon>
        <taxon>Tritrichomonadidae</taxon>
        <taxon>Tritrichomonas</taxon>
    </lineage>
</organism>
<dbReference type="AlphaFoldDB" id="A0A1J4K2I5"/>
<dbReference type="InterPro" id="IPR000756">
    <property type="entry name" value="Diacylglycerol_kin_accessory"/>
</dbReference>
<evidence type="ECO:0000256" key="1">
    <source>
        <dbReference type="ARBA" id="ARBA00009280"/>
    </source>
</evidence>
<dbReference type="PANTHER" id="PTHR11255">
    <property type="entry name" value="DIACYLGLYCEROL KINASE"/>
    <property type="match status" value="1"/>
</dbReference>
<comment type="catalytic activity">
    <reaction evidence="6">
        <text>a 1,2-diacyl-sn-glycerol + ATP = a 1,2-diacyl-sn-glycero-3-phosphate + ADP + H(+)</text>
        <dbReference type="Rhea" id="RHEA:10272"/>
        <dbReference type="ChEBI" id="CHEBI:15378"/>
        <dbReference type="ChEBI" id="CHEBI:17815"/>
        <dbReference type="ChEBI" id="CHEBI:30616"/>
        <dbReference type="ChEBI" id="CHEBI:58608"/>
        <dbReference type="ChEBI" id="CHEBI:456216"/>
        <dbReference type="EC" id="2.7.1.107"/>
    </reaction>
</comment>
<dbReference type="OrthoDB" id="242257at2759"/>
<dbReference type="EC" id="2.7.1.107" evidence="6"/>
<dbReference type="GO" id="GO:0005524">
    <property type="term" value="F:ATP binding"/>
    <property type="evidence" value="ECO:0007669"/>
    <property type="project" value="UniProtKB-KW"/>
</dbReference>
<dbReference type="GeneID" id="94840093"/>
<reference evidence="8" key="1">
    <citation type="submission" date="2016-10" db="EMBL/GenBank/DDBJ databases">
        <authorList>
            <person name="Benchimol M."/>
            <person name="Almeida L.G."/>
            <person name="Vasconcelos A.T."/>
            <person name="Perreira-Neves A."/>
            <person name="Rosa I.A."/>
            <person name="Tasca T."/>
            <person name="Bogo M.R."/>
            <person name="de Souza W."/>
        </authorList>
    </citation>
    <scope>NUCLEOTIDE SEQUENCE [LARGE SCALE GENOMIC DNA]</scope>
    <source>
        <strain evidence="8">K</strain>
    </source>
</reference>
<dbReference type="GO" id="GO:0007200">
    <property type="term" value="P:phospholipase C-activating G protein-coupled receptor signaling pathway"/>
    <property type="evidence" value="ECO:0007669"/>
    <property type="project" value="InterPro"/>
</dbReference>
<evidence type="ECO:0000256" key="2">
    <source>
        <dbReference type="ARBA" id="ARBA00022679"/>
    </source>
</evidence>
<evidence type="ECO:0000256" key="6">
    <source>
        <dbReference type="RuleBase" id="RU361128"/>
    </source>
</evidence>
<keyword evidence="9" id="KW-1185">Reference proteome</keyword>
<dbReference type="GO" id="GO:0016020">
    <property type="term" value="C:membrane"/>
    <property type="evidence" value="ECO:0007669"/>
    <property type="project" value="TreeGrafter"/>
</dbReference>
<protein>
    <recommendedName>
        <fullName evidence="6">Diacylglycerol kinase</fullName>
        <shortName evidence="6">DAG kinase</shortName>
        <ecNumber evidence="6">2.7.1.107</ecNumber>
    </recommendedName>
</protein>
<comment type="similarity">
    <text evidence="1 6">Belongs to the eukaryotic diacylglycerol kinase family.</text>
</comment>
<dbReference type="InterPro" id="IPR016064">
    <property type="entry name" value="NAD/diacylglycerol_kinase_sf"/>
</dbReference>
<dbReference type="Gene3D" id="3.40.50.10330">
    <property type="entry name" value="Probable inorganic polyphosphate/atp-NAD kinase, domain 1"/>
    <property type="match status" value="1"/>
</dbReference>
<dbReference type="Gene3D" id="2.60.200.40">
    <property type="match status" value="1"/>
</dbReference>
<dbReference type="SUPFAM" id="SSF111331">
    <property type="entry name" value="NAD kinase/diacylglycerol kinase-like"/>
    <property type="match status" value="1"/>
</dbReference>
<dbReference type="Pfam" id="PF00609">
    <property type="entry name" value="DAGK_acc"/>
    <property type="match status" value="1"/>
</dbReference>
<keyword evidence="5 6" id="KW-0067">ATP-binding</keyword>
<dbReference type="Pfam" id="PF00781">
    <property type="entry name" value="DAGK_cat"/>
    <property type="match status" value="1"/>
</dbReference>
<dbReference type="PANTHER" id="PTHR11255:SF121">
    <property type="entry name" value="DIACYLGLYCEROL KINASE (ATP)"/>
    <property type="match status" value="1"/>
</dbReference>
<comment type="caution">
    <text evidence="8">The sequence shown here is derived from an EMBL/GenBank/DDBJ whole genome shotgun (WGS) entry which is preliminary data.</text>
</comment>
<accession>A0A1J4K2I5</accession>
<dbReference type="EMBL" id="MLAK01000767">
    <property type="protein sequence ID" value="OHT05178.1"/>
    <property type="molecule type" value="Genomic_DNA"/>
</dbReference>
<keyword evidence="2 6" id="KW-0808">Transferase</keyword>
<name>A0A1J4K2I5_9EUKA</name>
<dbReference type="InterPro" id="IPR017438">
    <property type="entry name" value="ATP-NAD_kinase_N"/>
</dbReference>
<evidence type="ECO:0000259" key="7">
    <source>
        <dbReference type="PROSITE" id="PS50146"/>
    </source>
</evidence>
<keyword evidence="4 6" id="KW-0418">Kinase</keyword>